<feature type="non-terminal residue" evidence="1">
    <location>
        <position position="514"/>
    </location>
</feature>
<name>A0A146KHV9_9EUKA</name>
<evidence type="ECO:0000313" key="1">
    <source>
        <dbReference type="EMBL" id="JAP95026.1"/>
    </source>
</evidence>
<accession>A0A146KHV9</accession>
<gene>
    <name evidence="1" type="ORF">TPC1_12105</name>
</gene>
<feature type="non-terminal residue" evidence="1">
    <location>
        <position position="1"/>
    </location>
</feature>
<proteinExistence type="predicted"/>
<sequence length="514" mass="60632">FNIISSNKIGHVVLLKSYLDTLQQERINKTIVTLLKQSVFDVNNKSEIQFKQKPKTNSFWLDLSVYDSTQNDKKRVQFLKQLVISAIELKRHPTLVIKNYHELAQELEAINISCVETSNEIAKLCSHKMEFDVVFGQQENCDLLIVDEYSSKIKCEDCNDKANQKILITKYSPDNNQKMVDFLYKSDEDVNDLIAYLELGYQNYLNTYQYEILRLTEAKNLIQTQETQPTSFKDEQVKVLLERYYQFDKTNIQVLQFEQTFEDKLRQRVFIDNSSTFSKIMNDQTRGAMSLNFQKSQPQSKMNYSTYIAFVSYIFVKLLYAQWFDQVSDELNDEKEVNLQLSHARKHMIKLYLKSIEASKEKGCLILVPNEMQKPTVDFVKNELKYKCFDIMHNSISTQFGDFNVIVLSEAQLQIYLLALFKNQQFHDEKALFKNALVGAVSPRCSEILLDILYQKYFKEKYYIKQLCCNKSIEEQTLIYKQKMSHLVLQEFNQFQEQISQLKIKQIDEKSYQY</sequence>
<dbReference type="AlphaFoldDB" id="A0A146KHV9"/>
<dbReference type="EMBL" id="GDID01001580">
    <property type="protein sequence ID" value="JAP95026.1"/>
    <property type="molecule type" value="Transcribed_RNA"/>
</dbReference>
<organism evidence="1">
    <name type="scientific">Trepomonas sp. PC1</name>
    <dbReference type="NCBI Taxonomy" id="1076344"/>
    <lineage>
        <taxon>Eukaryota</taxon>
        <taxon>Metamonada</taxon>
        <taxon>Diplomonadida</taxon>
        <taxon>Hexamitidae</taxon>
        <taxon>Hexamitinae</taxon>
        <taxon>Trepomonas</taxon>
    </lineage>
</organism>
<protein>
    <submittedName>
        <fullName evidence="1">Uncharacterized protein</fullName>
    </submittedName>
</protein>
<reference evidence="1" key="1">
    <citation type="submission" date="2015-07" db="EMBL/GenBank/DDBJ databases">
        <title>Adaptation to a free-living lifestyle via gene acquisitions in the diplomonad Trepomonas sp. PC1.</title>
        <authorList>
            <person name="Xu F."/>
            <person name="Jerlstrom-Hultqvist J."/>
            <person name="Kolisko M."/>
            <person name="Simpson A.G.B."/>
            <person name="Roger A.J."/>
            <person name="Svard S.G."/>
            <person name="Andersson J.O."/>
        </authorList>
    </citation>
    <scope>NUCLEOTIDE SEQUENCE</scope>
    <source>
        <strain evidence="1">PC1</strain>
    </source>
</reference>